<proteinExistence type="predicted"/>
<dbReference type="EMBL" id="JBANRG010000001">
    <property type="protein sequence ID" value="KAK7472840.1"/>
    <property type="molecule type" value="Genomic_DNA"/>
</dbReference>
<sequence length="150" mass="16788">MNNLTRHGHPPSSTGPMTYEGAQTVIEAQQLLGRTAQGNREGFEAMRQIQRIVAVVAIDNRDGRRIPPGARFLNENWHRPTWLQDASALHQVYEDDDSSEFEFGSLPNEPQQQNDAPLQDQATWIALYGHPWTHTGVQISSGFLVDLATV</sequence>
<evidence type="ECO:0000313" key="1">
    <source>
        <dbReference type="EMBL" id="KAK7472840.1"/>
    </source>
</evidence>
<dbReference type="Proteomes" id="UP001498398">
    <property type="component" value="Unassembled WGS sequence"/>
</dbReference>
<reference evidence="1 2" key="1">
    <citation type="submission" date="2024-01" db="EMBL/GenBank/DDBJ databases">
        <title>A draft genome for the cacao thread blight pathogen Marasmiellus scandens.</title>
        <authorList>
            <person name="Baruah I.K."/>
            <person name="Leung J."/>
            <person name="Bukari Y."/>
            <person name="Amoako-Attah I."/>
            <person name="Meinhardt L.W."/>
            <person name="Bailey B.A."/>
            <person name="Cohen S.P."/>
        </authorList>
    </citation>
    <scope>NUCLEOTIDE SEQUENCE [LARGE SCALE GENOMIC DNA]</scope>
    <source>
        <strain evidence="1 2">GH-19</strain>
    </source>
</reference>
<keyword evidence="2" id="KW-1185">Reference proteome</keyword>
<evidence type="ECO:0000313" key="2">
    <source>
        <dbReference type="Proteomes" id="UP001498398"/>
    </source>
</evidence>
<comment type="caution">
    <text evidence="1">The sequence shown here is derived from an EMBL/GenBank/DDBJ whole genome shotgun (WGS) entry which is preliminary data.</text>
</comment>
<gene>
    <name evidence="1" type="ORF">VKT23_000947</name>
</gene>
<name>A0ABR1K820_9AGAR</name>
<protein>
    <submittedName>
        <fullName evidence="1">Uncharacterized protein</fullName>
    </submittedName>
</protein>
<accession>A0ABR1K820</accession>
<organism evidence="1 2">
    <name type="scientific">Marasmiellus scandens</name>
    <dbReference type="NCBI Taxonomy" id="2682957"/>
    <lineage>
        <taxon>Eukaryota</taxon>
        <taxon>Fungi</taxon>
        <taxon>Dikarya</taxon>
        <taxon>Basidiomycota</taxon>
        <taxon>Agaricomycotina</taxon>
        <taxon>Agaricomycetes</taxon>
        <taxon>Agaricomycetidae</taxon>
        <taxon>Agaricales</taxon>
        <taxon>Marasmiineae</taxon>
        <taxon>Omphalotaceae</taxon>
        <taxon>Marasmiellus</taxon>
    </lineage>
</organism>